<keyword evidence="3" id="KW-0812">Transmembrane</keyword>
<dbReference type="InterPro" id="IPR001123">
    <property type="entry name" value="LeuE-type"/>
</dbReference>
<dbReference type="EMBL" id="FMZQ01000001">
    <property type="protein sequence ID" value="SDC11215.1"/>
    <property type="molecule type" value="Genomic_DNA"/>
</dbReference>
<evidence type="ECO:0000256" key="4">
    <source>
        <dbReference type="ARBA" id="ARBA00022989"/>
    </source>
</evidence>
<keyword evidence="2" id="KW-1003">Cell membrane</keyword>
<protein>
    <submittedName>
        <fullName evidence="6">Threonine/homoserine/homoserine lactone efflux protein</fullName>
    </submittedName>
</protein>
<dbReference type="GO" id="GO:0015171">
    <property type="term" value="F:amino acid transmembrane transporter activity"/>
    <property type="evidence" value="ECO:0007669"/>
    <property type="project" value="TreeGrafter"/>
</dbReference>
<dbReference type="PANTHER" id="PTHR30086">
    <property type="entry name" value="ARGININE EXPORTER PROTEIN ARGO"/>
    <property type="match status" value="1"/>
</dbReference>
<dbReference type="GO" id="GO:0005886">
    <property type="term" value="C:plasma membrane"/>
    <property type="evidence" value="ECO:0007669"/>
    <property type="project" value="UniProtKB-SubCell"/>
</dbReference>
<reference evidence="7" key="1">
    <citation type="submission" date="2016-10" db="EMBL/GenBank/DDBJ databases">
        <authorList>
            <person name="Varghese N."/>
            <person name="Submissions S."/>
        </authorList>
    </citation>
    <scope>NUCLEOTIDE SEQUENCE [LARGE SCALE GENOMIC DNA]</scope>
    <source>
        <strain evidence="7">DSM 26382</strain>
    </source>
</reference>
<gene>
    <name evidence="6" type="ORF">SAMN05216576_101460</name>
</gene>
<evidence type="ECO:0000256" key="5">
    <source>
        <dbReference type="ARBA" id="ARBA00023136"/>
    </source>
</evidence>
<comment type="subcellular location">
    <subcellularLocation>
        <location evidence="1">Cell membrane</location>
        <topology evidence="1">Multi-pass membrane protein</topology>
    </subcellularLocation>
</comment>
<dbReference type="PIRSF" id="PIRSF006324">
    <property type="entry name" value="LeuE"/>
    <property type="match status" value="1"/>
</dbReference>
<keyword evidence="7" id="KW-1185">Reference proteome</keyword>
<evidence type="ECO:0000256" key="2">
    <source>
        <dbReference type="ARBA" id="ARBA00022475"/>
    </source>
</evidence>
<keyword evidence="5" id="KW-0472">Membrane</keyword>
<evidence type="ECO:0000256" key="3">
    <source>
        <dbReference type="ARBA" id="ARBA00022692"/>
    </source>
</evidence>
<organism evidence="6 7">
    <name type="scientific">Ectopseudomonas chengduensis</name>
    <dbReference type="NCBI Taxonomy" id="489632"/>
    <lineage>
        <taxon>Bacteria</taxon>
        <taxon>Pseudomonadati</taxon>
        <taxon>Pseudomonadota</taxon>
        <taxon>Gammaproteobacteria</taxon>
        <taxon>Pseudomonadales</taxon>
        <taxon>Pseudomonadaceae</taxon>
        <taxon>Ectopseudomonas</taxon>
    </lineage>
</organism>
<accession>A0A1G6IYR9</accession>
<keyword evidence="4" id="KW-1133">Transmembrane helix</keyword>
<dbReference type="Pfam" id="PF01810">
    <property type="entry name" value="LysE"/>
    <property type="match status" value="1"/>
</dbReference>
<dbReference type="PANTHER" id="PTHR30086:SF20">
    <property type="entry name" value="ARGININE EXPORTER PROTEIN ARGO-RELATED"/>
    <property type="match status" value="1"/>
</dbReference>
<dbReference type="Proteomes" id="UP000199467">
    <property type="component" value="Unassembled WGS sequence"/>
</dbReference>
<dbReference type="AlphaFoldDB" id="A0A1G6IYR9"/>
<proteinExistence type="predicted"/>
<name>A0A1G6IYR9_9GAMM</name>
<evidence type="ECO:0000313" key="7">
    <source>
        <dbReference type="Proteomes" id="UP000199467"/>
    </source>
</evidence>
<dbReference type="RefSeq" id="WP_017678274.1">
    <property type="nucleotide sequence ID" value="NZ_FMZQ01000001.1"/>
</dbReference>
<evidence type="ECO:0000256" key="1">
    <source>
        <dbReference type="ARBA" id="ARBA00004651"/>
    </source>
</evidence>
<sequence>MVPLNDLLLFAGAALLMVLTPGPNMIYLISRSICQGRKAGVISLLGVILGFVVHMFAAALGITALFLAIPVAYDLLKWAGAAYLLYLAWQAVRPGARSPFEARQLPADPPSRLLLMGFLTNVLNPKIAVFYLSIFPQFVSPEHGSVFQQSILLGLTQISVSFTVNLLIALFAGSLSAWLVGRPRWLVAQRYVMGGVLAGLAVRLVSEQRKVTS</sequence>
<evidence type="ECO:0000313" key="6">
    <source>
        <dbReference type="EMBL" id="SDC11215.1"/>
    </source>
</evidence>